<protein>
    <submittedName>
        <fullName evidence="3">Large proline-rich protein BAG6</fullName>
    </submittedName>
</protein>
<evidence type="ECO:0000313" key="2">
    <source>
        <dbReference type="Proteomes" id="UP000025227"/>
    </source>
</evidence>
<dbReference type="OrthoDB" id="5868651at2759"/>
<evidence type="ECO:0000313" key="3">
    <source>
        <dbReference type="WBParaSite" id="HCON_00045515-00001"/>
    </source>
</evidence>
<dbReference type="WBParaSite" id="HCON_00045515-00001">
    <property type="protein sequence ID" value="HCON_00045515-00001"/>
    <property type="gene ID" value="HCON_00045515"/>
</dbReference>
<reference evidence="3" key="1">
    <citation type="submission" date="2020-12" db="UniProtKB">
        <authorList>
            <consortium name="WormBaseParasite"/>
        </authorList>
    </citation>
    <scope>IDENTIFICATION</scope>
    <source>
        <strain evidence="3">MHco3</strain>
    </source>
</reference>
<name>A0A7I4Y2W7_HAECO</name>
<sequence>MQPAGLLEESVVPLGAEETIVTSDVSGEGSVPSRHVVSSRQIAGNGVSTDGPPVIPRFDNTGGSYSGRVTSSRVLSPLTGTRVVQPASTASRSPLVVPSGAGKLLMVRRSDGTTQFLRQIPQPLDEAVSTATPSVSRLPQNIRVAPGSRVLQISGREQEQSGHPRLVVASEASVVRTSYDQSKDPFMKRMAVEKGVSGSTSTSQGMVSHIPRQVELRGEMYSEPVAKGDEQVVYTDQGVRVGFQTPDRLHQPRYVQNSSVHRVTARGPTPIVGGTRVQPNPNSQRVYYVKNAVTVPSRVVLAPAPVESYVREEVVYDNDGYAIDGSEISNHSGVYTS</sequence>
<organism evidence="2 3">
    <name type="scientific">Haemonchus contortus</name>
    <name type="common">Barber pole worm</name>
    <dbReference type="NCBI Taxonomy" id="6289"/>
    <lineage>
        <taxon>Eukaryota</taxon>
        <taxon>Metazoa</taxon>
        <taxon>Ecdysozoa</taxon>
        <taxon>Nematoda</taxon>
        <taxon>Chromadorea</taxon>
        <taxon>Rhabditida</taxon>
        <taxon>Rhabditina</taxon>
        <taxon>Rhabditomorpha</taxon>
        <taxon>Strongyloidea</taxon>
        <taxon>Trichostrongylidae</taxon>
        <taxon>Haemonchus</taxon>
    </lineage>
</organism>
<feature type="region of interest" description="Disordered" evidence="1">
    <location>
        <begin position="23"/>
        <end position="54"/>
    </location>
</feature>
<evidence type="ECO:0000256" key="1">
    <source>
        <dbReference type="SAM" id="MobiDB-lite"/>
    </source>
</evidence>
<dbReference type="Proteomes" id="UP000025227">
    <property type="component" value="Unplaced"/>
</dbReference>
<keyword evidence="2" id="KW-1185">Reference proteome</keyword>
<feature type="compositionally biased region" description="Polar residues" evidence="1">
    <location>
        <begin position="36"/>
        <end position="48"/>
    </location>
</feature>
<accession>A0A7I4Y2W7</accession>
<proteinExistence type="predicted"/>
<dbReference type="AlphaFoldDB" id="A0A7I4Y2W7"/>